<dbReference type="AlphaFoldDB" id="A0A7W8KGZ9"/>
<dbReference type="GO" id="GO:0016020">
    <property type="term" value="C:membrane"/>
    <property type="evidence" value="ECO:0007669"/>
    <property type="project" value="UniProtKB-SubCell"/>
</dbReference>
<reference evidence="6" key="1">
    <citation type="journal article" date="2014" name="Int. J. Syst. Evol. Microbiol.">
        <title>Complete genome of a new Firmicutes species belonging to the dominant human colonic microbiota ('Ruminococcus bicirculans') reveals two chromosomes and a selective capacity to utilize plant glucans.</title>
        <authorList>
            <consortium name="NISC Comparative Sequencing Program"/>
            <person name="Wegmann U."/>
            <person name="Louis P."/>
            <person name="Goesmann A."/>
            <person name="Henrissat B."/>
            <person name="Duncan S.H."/>
            <person name="Flint H.J."/>
        </authorList>
    </citation>
    <scope>NUCLEOTIDE SEQUENCE</scope>
    <source>
        <strain evidence="6">CGMCC 1.18437</strain>
    </source>
</reference>
<accession>A0A7W8KGZ9</accession>
<evidence type="ECO:0000313" key="9">
    <source>
        <dbReference type="Proteomes" id="UP000619376"/>
    </source>
</evidence>
<feature type="transmembrane region" description="Helical" evidence="5">
    <location>
        <begin position="99"/>
        <end position="115"/>
    </location>
</feature>
<gene>
    <name evidence="6" type="ORF">GCM10017781_32680</name>
    <name evidence="7" type="ORF">HNQ07_003528</name>
</gene>
<feature type="transmembrane region" description="Helical" evidence="5">
    <location>
        <begin position="50"/>
        <end position="70"/>
    </location>
</feature>
<evidence type="ECO:0008006" key="10">
    <source>
        <dbReference type="Google" id="ProtNLM"/>
    </source>
</evidence>
<dbReference type="Pfam" id="PF13564">
    <property type="entry name" value="DoxX_2"/>
    <property type="match status" value="1"/>
</dbReference>
<evidence type="ECO:0000256" key="5">
    <source>
        <dbReference type="SAM" id="Phobius"/>
    </source>
</evidence>
<evidence type="ECO:0000256" key="3">
    <source>
        <dbReference type="ARBA" id="ARBA00022989"/>
    </source>
</evidence>
<evidence type="ECO:0000313" key="6">
    <source>
        <dbReference type="EMBL" id="GHF53862.1"/>
    </source>
</evidence>
<evidence type="ECO:0000313" key="8">
    <source>
        <dbReference type="Proteomes" id="UP000539473"/>
    </source>
</evidence>
<evidence type="ECO:0000256" key="4">
    <source>
        <dbReference type="ARBA" id="ARBA00023136"/>
    </source>
</evidence>
<organism evidence="7 8">
    <name type="scientific">Deinococcus metalli</name>
    <dbReference type="NCBI Taxonomy" id="1141878"/>
    <lineage>
        <taxon>Bacteria</taxon>
        <taxon>Thermotogati</taxon>
        <taxon>Deinococcota</taxon>
        <taxon>Deinococci</taxon>
        <taxon>Deinococcales</taxon>
        <taxon>Deinococcaceae</taxon>
        <taxon>Deinococcus</taxon>
    </lineage>
</organism>
<keyword evidence="9" id="KW-1185">Reference proteome</keyword>
<comment type="caution">
    <text evidence="7">The sequence shown here is derived from an EMBL/GenBank/DDBJ whole genome shotgun (WGS) entry which is preliminary data.</text>
</comment>
<protein>
    <recommendedName>
        <fullName evidence="10">DoxX family protein</fullName>
    </recommendedName>
</protein>
<keyword evidence="3 5" id="KW-1133">Transmembrane helix</keyword>
<dbReference type="InterPro" id="IPR032808">
    <property type="entry name" value="DoxX"/>
</dbReference>
<name>A0A7W8KGZ9_9DEIO</name>
<keyword evidence="2 5" id="KW-0812">Transmembrane</keyword>
<comment type="subcellular location">
    <subcellularLocation>
        <location evidence="1">Membrane</location>
        <topology evidence="1">Multi-pass membrane protein</topology>
    </subcellularLocation>
</comment>
<keyword evidence="4 5" id="KW-0472">Membrane</keyword>
<proteinExistence type="predicted"/>
<dbReference type="EMBL" id="BNAJ01000009">
    <property type="protein sequence ID" value="GHF53862.1"/>
    <property type="molecule type" value="Genomic_DNA"/>
</dbReference>
<evidence type="ECO:0000256" key="1">
    <source>
        <dbReference type="ARBA" id="ARBA00004141"/>
    </source>
</evidence>
<sequence length="120" mass="12167">MNVMLWVLQGLLALAFLGAGAGKLRASKAALAQHPRMGWAHDFSEPAIRAIGAAEVAGAAGLILPMALGIVPGLTPVAALGLGALMGGAVATHRRRHEAFAPPLVLGILALVVALRRGRG</sequence>
<reference evidence="9" key="2">
    <citation type="journal article" date="2019" name="Int. J. Syst. Evol. Microbiol.">
        <title>The Global Catalogue of Microorganisms (GCM) 10K type strain sequencing project: providing services to taxonomists for standard genome sequencing and annotation.</title>
        <authorList>
            <consortium name="The Broad Institute Genomics Platform"/>
            <consortium name="The Broad Institute Genome Sequencing Center for Infectious Disease"/>
            <person name="Wu L."/>
            <person name="Ma J."/>
        </authorList>
    </citation>
    <scope>NUCLEOTIDE SEQUENCE [LARGE SCALE GENOMIC DNA]</scope>
    <source>
        <strain evidence="9">CGMCC 1.18437</strain>
    </source>
</reference>
<dbReference type="Proteomes" id="UP000619376">
    <property type="component" value="Unassembled WGS sequence"/>
</dbReference>
<reference evidence="7 8" key="3">
    <citation type="submission" date="2020-08" db="EMBL/GenBank/DDBJ databases">
        <title>Genomic Encyclopedia of Type Strains, Phase IV (KMG-IV): sequencing the most valuable type-strain genomes for metagenomic binning, comparative biology and taxonomic classification.</title>
        <authorList>
            <person name="Goeker M."/>
        </authorList>
    </citation>
    <scope>NUCLEOTIDE SEQUENCE [LARGE SCALE GENOMIC DNA]</scope>
    <source>
        <strain evidence="7 8">DSM 27521</strain>
    </source>
</reference>
<reference evidence="6" key="4">
    <citation type="submission" date="2024-05" db="EMBL/GenBank/DDBJ databases">
        <authorList>
            <person name="Sun Q."/>
            <person name="Zhou Y."/>
        </authorList>
    </citation>
    <scope>NUCLEOTIDE SEQUENCE</scope>
    <source>
        <strain evidence="6">CGMCC 1.18437</strain>
    </source>
</reference>
<dbReference type="Proteomes" id="UP000539473">
    <property type="component" value="Unassembled WGS sequence"/>
</dbReference>
<dbReference type="RefSeq" id="WP_184114115.1">
    <property type="nucleotide sequence ID" value="NZ_BNAJ01000009.1"/>
</dbReference>
<dbReference type="EMBL" id="JACHFK010000010">
    <property type="protein sequence ID" value="MBB5378027.1"/>
    <property type="molecule type" value="Genomic_DNA"/>
</dbReference>
<evidence type="ECO:0000256" key="2">
    <source>
        <dbReference type="ARBA" id="ARBA00022692"/>
    </source>
</evidence>
<evidence type="ECO:0000313" key="7">
    <source>
        <dbReference type="EMBL" id="MBB5378027.1"/>
    </source>
</evidence>